<evidence type="ECO:0000256" key="6">
    <source>
        <dbReference type="ARBA" id="ARBA00023004"/>
    </source>
</evidence>
<dbReference type="RefSeq" id="WP_185063464.1">
    <property type="nucleotide sequence ID" value="NZ_BAABJP010000043.1"/>
</dbReference>
<dbReference type="InterPro" id="IPR001041">
    <property type="entry name" value="2Fe-2S_ferredoxin-type"/>
</dbReference>
<feature type="region of interest" description="Disordered" evidence="9">
    <location>
        <begin position="1"/>
        <end position="20"/>
    </location>
</feature>
<dbReference type="PANTHER" id="PTHR43112">
    <property type="entry name" value="FERREDOXIN"/>
    <property type="match status" value="1"/>
</dbReference>
<dbReference type="Proteomes" id="UP001428817">
    <property type="component" value="Unassembled WGS sequence"/>
</dbReference>
<reference evidence="12" key="1">
    <citation type="journal article" date="2019" name="Int. J. Syst. Evol. Microbiol.">
        <title>The Global Catalogue of Microorganisms (GCM) 10K type strain sequencing project: providing services to taxonomists for standard genome sequencing and annotation.</title>
        <authorList>
            <consortium name="The Broad Institute Genomics Platform"/>
            <consortium name="The Broad Institute Genome Sequencing Center for Infectious Disease"/>
            <person name="Wu L."/>
            <person name="Ma J."/>
        </authorList>
    </citation>
    <scope>NUCLEOTIDE SEQUENCE [LARGE SCALE GENOMIC DNA]</scope>
    <source>
        <strain evidence="12">JCM 18303</strain>
    </source>
</reference>
<evidence type="ECO:0000256" key="8">
    <source>
        <dbReference type="ARBA" id="ARBA00034078"/>
    </source>
</evidence>
<comment type="cofactor">
    <cofactor evidence="8">
        <name>[2Fe-2S] cluster</name>
        <dbReference type="ChEBI" id="CHEBI:190135"/>
    </cofactor>
</comment>
<name>A0ABP9QZ45_9PSEU</name>
<gene>
    <name evidence="11" type="ORF">GCM10023321_64980</name>
</gene>
<evidence type="ECO:0000256" key="3">
    <source>
        <dbReference type="ARBA" id="ARBA00022714"/>
    </source>
</evidence>
<accession>A0ABP9QZ45</accession>
<keyword evidence="5" id="KW-0249">Electron transport</keyword>
<evidence type="ECO:0000313" key="11">
    <source>
        <dbReference type="EMBL" id="GAA5169401.1"/>
    </source>
</evidence>
<protein>
    <recommendedName>
        <fullName evidence="10">2Fe-2S ferredoxin-type domain-containing protein</fullName>
    </recommendedName>
</protein>
<keyword evidence="7" id="KW-0411">Iron-sulfur</keyword>
<dbReference type="SUPFAM" id="SSF54292">
    <property type="entry name" value="2Fe-2S ferredoxin-like"/>
    <property type="match status" value="1"/>
</dbReference>
<evidence type="ECO:0000259" key="10">
    <source>
        <dbReference type="PROSITE" id="PS51085"/>
    </source>
</evidence>
<dbReference type="InterPro" id="IPR036010">
    <property type="entry name" value="2Fe-2S_ferredoxin-like_sf"/>
</dbReference>
<evidence type="ECO:0000256" key="4">
    <source>
        <dbReference type="ARBA" id="ARBA00022723"/>
    </source>
</evidence>
<dbReference type="Pfam" id="PF00111">
    <property type="entry name" value="Fer2"/>
    <property type="match status" value="1"/>
</dbReference>
<evidence type="ECO:0000256" key="1">
    <source>
        <dbReference type="ARBA" id="ARBA00007874"/>
    </source>
</evidence>
<comment type="caution">
    <text evidence="11">The sequence shown here is derived from an EMBL/GenBank/DDBJ whole genome shotgun (WGS) entry which is preliminary data.</text>
</comment>
<dbReference type="PROSITE" id="PS00197">
    <property type="entry name" value="2FE2S_FER_1"/>
    <property type="match status" value="1"/>
</dbReference>
<evidence type="ECO:0000256" key="2">
    <source>
        <dbReference type="ARBA" id="ARBA00022448"/>
    </source>
</evidence>
<comment type="similarity">
    <text evidence="1">Belongs to the 2Fe2S plant-type ferredoxin family.</text>
</comment>
<keyword evidence="2" id="KW-0813">Transport</keyword>
<keyword evidence="12" id="KW-1185">Reference proteome</keyword>
<evidence type="ECO:0000256" key="7">
    <source>
        <dbReference type="ARBA" id="ARBA00023014"/>
    </source>
</evidence>
<organism evidence="11 12">
    <name type="scientific">Pseudonocardia eucalypti</name>
    <dbReference type="NCBI Taxonomy" id="648755"/>
    <lineage>
        <taxon>Bacteria</taxon>
        <taxon>Bacillati</taxon>
        <taxon>Actinomycetota</taxon>
        <taxon>Actinomycetes</taxon>
        <taxon>Pseudonocardiales</taxon>
        <taxon>Pseudonocardiaceae</taxon>
        <taxon>Pseudonocardia</taxon>
    </lineage>
</organism>
<keyword evidence="3" id="KW-0001">2Fe-2S</keyword>
<keyword evidence="6" id="KW-0408">Iron</keyword>
<dbReference type="InterPro" id="IPR006058">
    <property type="entry name" value="2Fe2S_fd_BS"/>
</dbReference>
<dbReference type="Gene3D" id="3.10.20.30">
    <property type="match status" value="1"/>
</dbReference>
<dbReference type="EMBL" id="BAABJP010000043">
    <property type="protein sequence ID" value="GAA5169401.1"/>
    <property type="molecule type" value="Genomic_DNA"/>
</dbReference>
<evidence type="ECO:0000256" key="5">
    <source>
        <dbReference type="ARBA" id="ARBA00022982"/>
    </source>
</evidence>
<sequence>MTDHRVRVSMDGEETEHDWPPDTTLLELLRLRGLDAPSSCEEGRCGACVCQVTEGEVKMRRNEVLDATDLADGYILACQSLPVTPNLSVTYD</sequence>
<keyword evidence="4" id="KW-0479">Metal-binding</keyword>
<dbReference type="PANTHER" id="PTHR43112:SF3">
    <property type="entry name" value="FERREDOXIN-2, CHLOROPLASTIC"/>
    <property type="match status" value="1"/>
</dbReference>
<feature type="domain" description="2Fe-2S ferredoxin-type" evidence="10">
    <location>
        <begin position="4"/>
        <end position="92"/>
    </location>
</feature>
<dbReference type="PROSITE" id="PS51085">
    <property type="entry name" value="2FE2S_FER_2"/>
    <property type="match status" value="1"/>
</dbReference>
<feature type="compositionally biased region" description="Basic and acidic residues" evidence="9">
    <location>
        <begin position="1"/>
        <end position="10"/>
    </location>
</feature>
<dbReference type="CDD" id="cd00207">
    <property type="entry name" value="fer2"/>
    <property type="match status" value="1"/>
</dbReference>
<evidence type="ECO:0000313" key="12">
    <source>
        <dbReference type="Proteomes" id="UP001428817"/>
    </source>
</evidence>
<dbReference type="InterPro" id="IPR012675">
    <property type="entry name" value="Beta-grasp_dom_sf"/>
</dbReference>
<evidence type="ECO:0000256" key="9">
    <source>
        <dbReference type="SAM" id="MobiDB-lite"/>
    </source>
</evidence>
<proteinExistence type="inferred from homology"/>